<dbReference type="EMBL" id="JBFOLK010000002">
    <property type="protein sequence ID" value="KAL2531969.1"/>
    <property type="molecule type" value="Genomic_DNA"/>
</dbReference>
<gene>
    <name evidence="2" type="ORF">Adt_05320</name>
</gene>
<organism evidence="2 3">
    <name type="scientific">Abeliophyllum distichum</name>
    <dbReference type="NCBI Taxonomy" id="126358"/>
    <lineage>
        <taxon>Eukaryota</taxon>
        <taxon>Viridiplantae</taxon>
        <taxon>Streptophyta</taxon>
        <taxon>Embryophyta</taxon>
        <taxon>Tracheophyta</taxon>
        <taxon>Spermatophyta</taxon>
        <taxon>Magnoliopsida</taxon>
        <taxon>eudicotyledons</taxon>
        <taxon>Gunneridae</taxon>
        <taxon>Pentapetalae</taxon>
        <taxon>asterids</taxon>
        <taxon>lamiids</taxon>
        <taxon>Lamiales</taxon>
        <taxon>Oleaceae</taxon>
        <taxon>Forsythieae</taxon>
        <taxon>Abeliophyllum</taxon>
    </lineage>
</organism>
<evidence type="ECO:0000259" key="1">
    <source>
        <dbReference type="Pfam" id="PF09331"/>
    </source>
</evidence>
<feature type="domain" description="DUF1985" evidence="1">
    <location>
        <begin position="2"/>
        <end position="102"/>
    </location>
</feature>
<protein>
    <submittedName>
        <fullName evidence="2">DUF1985 domain-containing protein</fullName>
    </submittedName>
</protein>
<evidence type="ECO:0000313" key="3">
    <source>
        <dbReference type="Proteomes" id="UP001604336"/>
    </source>
</evidence>
<dbReference type="Pfam" id="PF09331">
    <property type="entry name" value="DUF1985"/>
    <property type="match status" value="1"/>
</dbReference>
<name>A0ABD1V3S0_9LAMI</name>
<proteinExistence type="predicted"/>
<reference evidence="3" key="1">
    <citation type="submission" date="2024-07" db="EMBL/GenBank/DDBJ databases">
        <title>Two chromosome-level genome assemblies of Korean endemic species Abeliophyllum distichum and Forsythia ovata (Oleaceae).</title>
        <authorList>
            <person name="Jang H."/>
        </authorList>
    </citation>
    <scope>NUCLEOTIDE SEQUENCE [LARGE SCALE GENOMIC DNA]</scope>
</reference>
<keyword evidence="3" id="KW-1185">Reference proteome</keyword>
<sequence>MEFLIVTGLNAGNEDEVRPNIQRSKRLLNKYFNGKTAVTPVELESTFDACTVMEDKYKLGLVYILETMLRCKHYKTAIDVFCLDVVDNIEVFNAYPWVCRCFIDTLHAFKIMHTIKSSKIDRKYDVYGFLLVVQLEVHTIPTPTPEEMENMYIQGFYIPSRVPDPILDPYLVREELMTNIRHLNKKVEQLSNKVDKVIEWVRPLHYTNTMAPEMTSNRASD</sequence>
<evidence type="ECO:0000313" key="2">
    <source>
        <dbReference type="EMBL" id="KAL2531969.1"/>
    </source>
</evidence>
<comment type="caution">
    <text evidence="2">The sequence shown here is derived from an EMBL/GenBank/DDBJ whole genome shotgun (WGS) entry which is preliminary data.</text>
</comment>
<dbReference type="Proteomes" id="UP001604336">
    <property type="component" value="Unassembled WGS sequence"/>
</dbReference>
<dbReference type="InterPro" id="IPR015410">
    <property type="entry name" value="DUF1985"/>
</dbReference>
<dbReference type="PANTHER" id="PTHR48449:SF1">
    <property type="entry name" value="DUF1985 DOMAIN-CONTAINING PROTEIN"/>
    <property type="match status" value="1"/>
</dbReference>
<dbReference type="PANTHER" id="PTHR48449">
    <property type="entry name" value="DUF1985 DOMAIN-CONTAINING PROTEIN"/>
    <property type="match status" value="1"/>
</dbReference>
<dbReference type="AlphaFoldDB" id="A0ABD1V3S0"/>
<accession>A0ABD1V3S0</accession>